<reference evidence="2" key="1">
    <citation type="journal article" date="2014" name="Front. Microbiol.">
        <title>High frequency of phylogenetically diverse reductive dehalogenase-homologous genes in deep subseafloor sedimentary metagenomes.</title>
        <authorList>
            <person name="Kawai M."/>
            <person name="Futagami T."/>
            <person name="Toyoda A."/>
            <person name="Takaki Y."/>
            <person name="Nishi S."/>
            <person name="Hori S."/>
            <person name="Arai W."/>
            <person name="Tsubouchi T."/>
            <person name="Morono Y."/>
            <person name="Uchiyama I."/>
            <person name="Ito T."/>
            <person name="Fujiyama A."/>
            <person name="Inagaki F."/>
            <person name="Takami H."/>
        </authorList>
    </citation>
    <scope>NUCLEOTIDE SEQUENCE</scope>
    <source>
        <strain evidence="2">Expedition CK06-06</strain>
    </source>
</reference>
<protein>
    <submittedName>
        <fullName evidence="2">Uncharacterized protein</fullName>
    </submittedName>
</protein>
<dbReference type="EMBL" id="BART01006949">
    <property type="protein sequence ID" value="GAG71883.1"/>
    <property type="molecule type" value="Genomic_DNA"/>
</dbReference>
<dbReference type="AlphaFoldDB" id="X1AGP9"/>
<feature type="coiled-coil region" evidence="1">
    <location>
        <begin position="47"/>
        <end position="74"/>
    </location>
</feature>
<proteinExistence type="predicted"/>
<organism evidence="2">
    <name type="scientific">marine sediment metagenome</name>
    <dbReference type="NCBI Taxonomy" id="412755"/>
    <lineage>
        <taxon>unclassified sequences</taxon>
        <taxon>metagenomes</taxon>
        <taxon>ecological metagenomes</taxon>
    </lineage>
</organism>
<keyword evidence="1" id="KW-0175">Coiled coil</keyword>
<comment type="caution">
    <text evidence="2">The sequence shown here is derived from an EMBL/GenBank/DDBJ whole genome shotgun (WGS) entry which is preliminary data.</text>
</comment>
<evidence type="ECO:0000313" key="2">
    <source>
        <dbReference type="EMBL" id="GAG71883.1"/>
    </source>
</evidence>
<gene>
    <name evidence="2" type="ORF">S01H4_15855</name>
</gene>
<sequence length="146" mass="16825">MAKAKLNLSIDTDLLELAKNSDLNLSAEFEDWVKIRLVRHHLNNGDVVDYGVERAKLKQELALLESKEELAKKQEFKMKEEQMIIDDVINNVKEFHPKGISVQELTNRSHGLIYLLKRKLRKSVTEKEALKMLIDGGVKLIEDESK</sequence>
<evidence type="ECO:0000256" key="1">
    <source>
        <dbReference type="SAM" id="Coils"/>
    </source>
</evidence>
<name>X1AGP9_9ZZZZ</name>
<accession>X1AGP9</accession>